<name>B4J8F9_DROGR</name>
<dbReference type="InParanoid" id="B4J8F9"/>
<dbReference type="AlphaFoldDB" id="B4J8F9"/>
<accession>B4J8F9</accession>
<organism evidence="2">
    <name type="scientific">Drosophila grimshawi</name>
    <name type="common">Hawaiian fruit fly</name>
    <name type="synonym">Idiomyia grimshawi</name>
    <dbReference type="NCBI Taxonomy" id="7222"/>
    <lineage>
        <taxon>Eukaryota</taxon>
        <taxon>Metazoa</taxon>
        <taxon>Ecdysozoa</taxon>
        <taxon>Arthropoda</taxon>
        <taxon>Hexapoda</taxon>
        <taxon>Insecta</taxon>
        <taxon>Pterygota</taxon>
        <taxon>Neoptera</taxon>
        <taxon>Endopterygota</taxon>
        <taxon>Diptera</taxon>
        <taxon>Brachycera</taxon>
        <taxon>Muscomorpha</taxon>
        <taxon>Ephydroidea</taxon>
        <taxon>Drosophilidae</taxon>
        <taxon>Drosophila</taxon>
        <taxon>Hawaiian Drosophila</taxon>
    </lineage>
</organism>
<dbReference type="STRING" id="7222.B4J8F9"/>
<sequence length="334" mass="39059">MAAVERELEQFLEQCRRQQFNEQEMRNICQPLVWHVRLKQLRRWAQWLLLPALLAYLLWSYCDTCAWTASAVGRLLLIQLLPYWNWTPYYNAQCLIERGAEEQPSKPSLGRHETLWENCVLCESLESIPTASNVSYSMLETQYLERGLPVIITDCQLRVDLDSLLVRILEKAPDLLASEPCDVSSNLLLRQLFNLDAALQKIPTTSAWHLQFRNCESKAVKASRLYSDRPYYYPRHLEPFYSSWLLMAHNVARHQTEIFVRGLIFVQQLSGHFEWRLQPKQPCDEASCPNLSLRLNEGECLVYSTDLWRLSYGLQQLQARHASIATLLEVNWQL</sequence>
<dbReference type="Proteomes" id="UP000001070">
    <property type="component" value="Unassembled WGS sequence"/>
</dbReference>
<dbReference type="OrthoDB" id="10059103at2759"/>
<evidence type="ECO:0000313" key="1">
    <source>
        <dbReference type="EMBL" id="EDW02318.1"/>
    </source>
</evidence>
<dbReference type="HOGENOM" id="CLU_068137_1_0_1"/>
<dbReference type="eggNOG" id="ENOG502QV1Q">
    <property type="taxonomic scope" value="Eukaryota"/>
</dbReference>
<dbReference type="PhylomeDB" id="B4J8F9"/>
<dbReference type="KEGG" id="dgr:6560082"/>
<keyword evidence="2" id="KW-1185">Reference proteome</keyword>
<proteinExistence type="predicted"/>
<protein>
    <submittedName>
        <fullName evidence="1">GH19958</fullName>
    </submittedName>
</protein>
<evidence type="ECO:0000313" key="2">
    <source>
        <dbReference type="Proteomes" id="UP000001070"/>
    </source>
</evidence>
<gene>
    <name evidence="1" type="primary">Dgri\GH19958</name>
    <name evidence="1" type="ORF">Dgri_GH19958</name>
</gene>
<dbReference type="OMA" id="ETLWENC"/>
<dbReference type="EMBL" id="CH916367">
    <property type="protein sequence ID" value="EDW02318.1"/>
    <property type="molecule type" value="Genomic_DNA"/>
</dbReference>
<reference evidence="1 2" key="1">
    <citation type="journal article" date="2007" name="Nature">
        <title>Evolution of genes and genomes on the Drosophila phylogeny.</title>
        <authorList>
            <consortium name="Drosophila 12 Genomes Consortium"/>
            <person name="Clark A.G."/>
            <person name="Eisen M.B."/>
            <person name="Smith D.R."/>
            <person name="Bergman C.M."/>
            <person name="Oliver B."/>
            <person name="Markow T.A."/>
            <person name="Kaufman T.C."/>
            <person name="Kellis M."/>
            <person name="Gelbart W."/>
            <person name="Iyer V.N."/>
            <person name="Pollard D.A."/>
            <person name="Sackton T.B."/>
            <person name="Larracuente A.M."/>
            <person name="Singh N.D."/>
            <person name="Abad J.P."/>
            <person name="Abt D.N."/>
            <person name="Adryan B."/>
            <person name="Aguade M."/>
            <person name="Akashi H."/>
            <person name="Anderson W.W."/>
            <person name="Aquadro C.F."/>
            <person name="Ardell D.H."/>
            <person name="Arguello R."/>
            <person name="Artieri C.G."/>
            <person name="Barbash D.A."/>
            <person name="Barker D."/>
            <person name="Barsanti P."/>
            <person name="Batterham P."/>
            <person name="Batzoglou S."/>
            <person name="Begun D."/>
            <person name="Bhutkar A."/>
            <person name="Blanco E."/>
            <person name="Bosak S.A."/>
            <person name="Bradley R.K."/>
            <person name="Brand A.D."/>
            <person name="Brent M.R."/>
            <person name="Brooks A.N."/>
            <person name="Brown R.H."/>
            <person name="Butlin R.K."/>
            <person name="Caggese C."/>
            <person name="Calvi B.R."/>
            <person name="Bernardo de Carvalho A."/>
            <person name="Caspi A."/>
            <person name="Castrezana S."/>
            <person name="Celniker S.E."/>
            <person name="Chang J.L."/>
            <person name="Chapple C."/>
            <person name="Chatterji S."/>
            <person name="Chinwalla A."/>
            <person name="Civetta A."/>
            <person name="Clifton S.W."/>
            <person name="Comeron J.M."/>
            <person name="Costello J.C."/>
            <person name="Coyne J.A."/>
            <person name="Daub J."/>
            <person name="David R.G."/>
            <person name="Delcher A.L."/>
            <person name="Delehaunty K."/>
            <person name="Do C.B."/>
            <person name="Ebling H."/>
            <person name="Edwards K."/>
            <person name="Eickbush T."/>
            <person name="Evans J.D."/>
            <person name="Filipski A."/>
            <person name="Findeiss S."/>
            <person name="Freyhult E."/>
            <person name="Fulton L."/>
            <person name="Fulton R."/>
            <person name="Garcia A.C."/>
            <person name="Gardiner A."/>
            <person name="Garfield D.A."/>
            <person name="Garvin B.E."/>
            <person name="Gibson G."/>
            <person name="Gilbert D."/>
            <person name="Gnerre S."/>
            <person name="Godfrey J."/>
            <person name="Good R."/>
            <person name="Gotea V."/>
            <person name="Gravely B."/>
            <person name="Greenberg A.J."/>
            <person name="Griffiths-Jones S."/>
            <person name="Gross S."/>
            <person name="Guigo R."/>
            <person name="Gustafson E.A."/>
            <person name="Haerty W."/>
            <person name="Hahn M.W."/>
            <person name="Halligan D.L."/>
            <person name="Halpern A.L."/>
            <person name="Halter G.M."/>
            <person name="Han M.V."/>
            <person name="Heger A."/>
            <person name="Hillier L."/>
            <person name="Hinrichs A.S."/>
            <person name="Holmes I."/>
            <person name="Hoskins R.A."/>
            <person name="Hubisz M.J."/>
            <person name="Hultmark D."/>
            <person name="Huntley M.A."/>
            <person name="Jaffe D.B."/>
            <person name="Jagadeeshan S."/>
            <person name="Jeck W.R."/>
            <person name="Johnson J."/>
            <person name="Jones C.D."/>
            <person name="Jordan W.C."/>
            <person name="Karpen G.H."/>
            <person name="Kataoka E."/>
            <person name="Keightley P.D."/>
            <person name="Kheradpour P."/>
            <person name="Kirkness E.F."/>
            <person name="Koerich L.B."/>
            <person name="Kristiansen K."/>
            <person name="Kudrna D."/>
            <person name="Kulathinal R.J."/>
            <person name="Kumar S."/>
            <person name="Kwok R."/>
            <person name="Lander E."/>
            <person name="Langley C.H."/>
            <person name="Lapoint R."/>
            <person name="Lazzaro B.P."/>
            <person name="Lee S.J."/>
            <person name="Levesque L."/>
            <person name="Li R."/>
            <person name="Lin C.F."/>
            <person name="Lin M.F."/>
            <person name="Lindblad-Toh K."/>
            <person name="Llopart A."/>
            <person name="Long M."/>
            <person name="Low L."/>
            <person name="Lozovsky E."/>
            <person name="Lu J."/>
            <person name="Luo M."/>
            <person name="Machado C.A."/>
            <person name="Makalowski W."/>
            <person name="Marzo M."/>
            <person name="Matsuda M."/>
            <person name="Matzkin L."/>
            <person name="McAllister B."/>
            <person name="McBride C.S."/>
            <person name="McKernan B."/>
            <person name="McKernan K."/>
            <person name="Mendez-Lago M."/>
            <person name="Minx P."/>
            <person name="Mollenhauer M.U."/>
            <person name="Montooth K."/>
            <person name="Mount S.M."/>
            <person name="Mu X."/>
            <person name="Myers E."/>
            <person name="Negre B."/>
            <person name="Newfeld S."/>
            <person name="Nielsen R."/>
            <person name="Noor M.A."/>
            <person name="O'Grady P."/>
            <person name="Pachter L."/>
            <person name="Papaceit M."/>
            <person name="Parisi M.J."/>
            <person name="Parisi M."/>
            <person name="Parts L."/>
            <person name="Pedersen J.S."/>
            <person name="Pesole G."/>
            <person name="Phillippy A.M."/>
            <person name="Ponting C.P."/>
            <person name="Pop M."/>
            <person name="Porcelli D."/>
            <person name="Powell J.R."/>
            <person name="Prohaska S."/>
            <person name="Pruitt K."/>
            <person name="Puig M."/>
            <person name="Quesneville H."/>
            <person name="Ram K.R."/>
            <person name="Rand D."/>
            <person name="Rasmussen M.D."/>
            <person name="Reed L.K."/>
            <person name="Reenan R."/>
            <person name="Reily A."/>
            <person name="Remington K.A."/>
            <person name="Rieger T.T."/>
            <person name="Ritchie M.G."/>
            <person name="Robin C."/>
            <person name="Rogers Y.H."/>
            <person name="Rohde C."/>
            <person name="Rozas J."/>
            <person name="Rubenfield M.J."/>
            <person name="Ruiz A."/>
            <person name="Russo S."/>
            <person name="Salzberg S.L."/>
            <person name="Sanchez-Gracia A."/>
            <person name="Saranga D.J."/>
            <person name="Sato H."/>
            <person name="Schaeffer S.W."/>
            <person name="Schatz M.C."/>
            <person name="Schlenke T."/>
            <person name="Schwartz R."/>
            <person name="Segarra C."/>
            <person name="Singh R.S."/>
            <person name="Sirot L."/>
            <person name="Sirota M."/>
            <person name="Sisneros N.B."/>
            <person name="Smith C.D."/>
            <person name="Smith T.F."/>
            <person name="Spieth J."/>
            <person name="Stage D.E."/>
            <person name="Stark A."/>
            <person name="Stephan W."/>
            <person name="Strausberg R.L."/>
            <person name="Strempel S."/>
            <person name="Sturgill D."/>
            <person name="Sutton G."/>
            <person name="Sutton G.G."/>
            <person name="Tao W."/>
            <person name="Teichmann S."/>
            <person name="Tobari Y.N."/>
            <person name="Tomimura Y."/>
            <person name="Tsolas J.M."/>
            <person name="Valente V.L."/>
            <person name="Venter E."/>
            <person name="Venter J.C."/>
            <person name="Vicario S."/>
            <person name="Vieira F.G."/>
            <person name="Vilella A.J."/>
            <person name="Villasante A."/>
            <person name="Walenz B."/>
            <person name="Wang J."/>
            <person name="Wasserman M."/>
            <person name="Watts T."/>
            <person name="Wilson D."/>
            <person name="Wilson R.K."/>
            <person name="Wing R.A."/>
            <person name="Wolfner M.F."/>
            <person name="Wong A."/>
            <person name="Wong G.K."/>
            <person name="Wu C.I."/>
            <person name="Wu G."/>
            <person name="Yamamoto D."/>
            <person name="Yang H.P."/>
            <person name="Yang S.P."/>
            <person name="Yorke J.A."/>
            <person name="Yoshida K."/>
            <person name="Zdobnov E."/>
            <person name="Zhang P."/>
            <person name="Zhang Y."/>
            <person name="Zimin A.V."/>
            <person name="Baldwin J."/>
            <person name="Abdouelleil A."/>
            <person name="Abdulkadir J."/>
            <person name="Abebe A."/>
            <person name="Abera B."/>
            <person name="Abreu J."/>
            <person name="Acer S.C."/>
            <person name="Aftuck L."/>
            <person name="Alexander A."/>
            <person name="An P."/>
            <person name="Anderson E."/>
            <person name="Anderson S."/>
            <person name="Arachi H."/>
            <person name="Azer M."/>
            <person name="Bachantsang P."/>
            <person name="Barry A."/>
            <person name="Bayul T."/>
            <person name="Berlin A."/>
            <person name="Bessette D."/>
            <person name="Bloom T."/>
            <person name="Blye J."/>
            <person name="Boguslavskiy L."/>
            <person name="Bonnet C."/>
            <person name="Boukhgalter B."/>
            <person name="Bourzgui I."/>
            <person name="Brown A."/>
            <person name="Cahill P."/>
            <person name="Channer S."/>
            <person name="Cheshatsang Y."/>
            <person name="Chuda L."/>
            <person name="Citroen M."/>
            <person name="Collymore A."/>
            <person name="Cooke P."/>
            <person name="Costello M."/>
            <person name="D'Aco K."/>
            <person name="Daza R."/>
            <person name="De Haan G."/>
            <person name="DeGray S."/>
            <person name="DeMaso C."/>
            <person name="Dhargay N."/>
            <person name="Dooley K."/>
            <person name="Dooley E."/>
            <person name="Doricent M."/>
            <person name="Dorje P."/>
            <person name="Dorjee K."/>
            <person name="Dupes A."/>
            <person name="Elong R."/>
            <person name="Falk J."/>
            <person name="Farina A."/>
            <person name="Faro S."/>
            <person name="Ferguson D."/>
            <person name="Fisher S."/>
            <person name="Foley C.D."/>
            <person name="Franke A."/>
            <person name="Friedrich D."/>
            <person name="Gadbois L."/>
            <person name="Gearin G."/>
            <person name="Gearin C.R."/>
            <person name="Giannoukos G."/>
            <person name="Goode T."/>
            <person name="Graham J."/>
            <person name="Grandbois E."/>
            <person name="Grewal S."/>
            <person name="Gyaltsen K."/>
            <person name="Hafez N."/>
            <person name="Hagos B."/>
            <person name="Hall J."/>
            <person name="Henson C."/>
            <person name="Hollinger A."/>
            <person name="Honan T."/>
            <person name="Huard M.D."/>
            <person name="Hughes L."/>
            <person name="Hurhula B."/>
            <person name="Husby M.E."/>
            <person name="Kamat A."/>
            <person name="Kanga B."/>
            <person name="Kashin S."/>
            <person name="Khazanovich D."/>
            <person name="Kisner P."/>
            <person name="Lance K."/>
            <person name="Lara M."/>
            <person name="Lee W."/>
            <person name="Lennon N."/>
            <person name="Letendre F."/>
            <person name="LeVine R."/>
            <person name="Lipovsky A."/>
            <person name="Liu X."/>
            <person name="Liu J."/>
            <person name="Liu S."/>
            <person name="Lokyitsang T."/>
            <person name="Lokyitsang Y."/>
            <person name="Lubonja R."/>
            <person name="Lui A."/>
            <person name="MacDonald P."/>
            <person name="Magnisalis V."/>
            <person name="Maru K."/>
            <person name="Matthews C."/>
            <person name="McCusker W."/>
            <person name="McDonough S."/>
            <person name="Mehta T."/>
            <person name="Meldrim J."/>
            <person name="Meneus L."/>
            <person name="Mihai O."/>
            <person name="Mihalev A."/>
            <person name="Mihova T."/>
            <person name="Mittelman R."/>
            <person name="Mlenga V."/>
            <person name="Montmayeur A."/>
            <person name="Mulrain L."/>
            <person name="Navidi A."/>
            <person name="Naylor J."/>
            <person name="Negash T."/>
            <person name="Nguyen T."/>
            <person name="Nguyen N."/>
            <person name="Nicol R."/>
            <person name="Norbu C."/>
            <person name="Norbu N."/>
            <person name="Novod N."/>
            <person name="O'Neill B."/>
            <person name="Osman S."/>
            <person name="Markiewicz E."/>
            <person name="Oyono O.L."/>
            <person name="Patti C."/>
            <person name="Phunkhang P."/>
            <person name="Pierre F."/>
            <person name="Priest M."/>
            <person name="Raghuraman S."/>
            <person name="Rege F."/>
            <person name="Reyes R."/>
            <person name="Rise C."/>
            <person name="Rogov P."/>
            <person name="Ross K."/>
            <person name="Ryan E."/>
            <person name="Settipalli S."/>
            <person name="Shea T."/>
            <person name="Sherpa N."/>
            <person name="Shi L."/>
            <person name="Shih D."/>
            <person name="Sparrow T."/>
            <person name="Spaulding J."/>
            <person name="Stalker J."/>
            <person name="Stange-Thomann N."/>
            <person name="Stavropoulos S."/>
            <person name="Stone C."/>
            <person name="Strader C."/>
            <person name="Tesfaye S."/>
            <person name="Thomson T."/>
            <person name="Thoulutsang Y."/>
            <person name="Thoulutsang D."/>
            <person name="Topham K."/>
            <person name="Topping I."/>
            <person name="Tsamla T."/>
            <person name="Vassiliev H."/>
            <person name="Vo A."/>
            <person name="Wangchuk T."/>
            <person name="Wangdi T."/>
            <person name="Weiand M."/>
            <person name="Wilkinson J."/>
            <person name="Wilson A."/>
            <person name="Yadav S."/>
            <person name="Young G."/>
            <person name="Yu Q."/>
            <person name="Zembek L."/>
            <person name="Zhong D."/>
            <person name="Zimmer A."/>
            <person name="Zwirko Z."/>
            <person name="Jaffe D.B."/>
            <person name="Alvarez P."/>
            <person name="Brockman W."/>
            <person name="Butler J."/>
            <person name="Chin C."/>
            <person name="Gnerre S."/>
            <person name="Grabherr M."/>
            <person name="Kleber M."/>
            <person name="Mauceli E."/>
            <person name="MacCallum I."/>
        </authorList>
    </citation>
    <scope>NUCLEOTIDE SEQUENCE [LARGE SCALE GENOMIC DNA]</scope>
    <source>
        <strain evidence="2">Tucson 15287-2541.00</strain>
    </source>
</reference>